<evidence type="ECO:0000313" key="2">
    <source>
        <dbReference type="EMBL" id="MDO1512031.1"/>
    </source>
</evidence>
<evidence type="ECO:0000313" key="3">
    <source>
        <dbReference type="Proteomes" id="UP001168579"/>
    </source>
</evidence>
<keyword evidence="3" id="KW-1185">Reference proteome</keyword>
<reference evidence="2" key="1">
    <citation type="journal article" date="2014" name="Int. J. Syst. Evol. Microbiol.">
        <title>Complete genome of a new Firmicutes species belonging to the dominant human colonic microbiota ('Ruminococcus bicirculans') reveals two chromosomes and a selective capacity to utilize plant glucans.</title>
        <authorList>
            <consortium name="NISC Comparative Sequencing Program"/>
            <person name="Wegmann U."/>
            <person name="Louis P."/>
            <person name="Goesmann A."/>
            <person name="Henrissat B."/>
            <person name="Duncan S.H."/>
            <person name="Flint H.J."/>
        </authorList>
    </citation>
    <scope>NUCLEOTIDE SEQUENCE</scope>
    <source>
        <strain evidence="2">CECT 8869</strain>
    </source>
</reference>
<name>A0ABT8RMF4_9FLAO</name>
<evidence type="ECO:0008006" key="4">
    <source>
        <dbReference type="Google" id="ProtNLM"/>
    </source>
</evidence>
<comment type="caution">
    <text evidence="2">The sequence shown here is derived from an EMBL/GenBank/DDBJ whole genome shotgun (WGS) entry which is preliminary data.</text>
</comment>
<proteinExistence type="predicted"/>
<organism evidence="2 3">
    <name type="scientific">Maribacter confluentis</name>
    <dbReference type="NCBI Taxonomy" id="1656093"/>
    <lineage>
        <taxon>Bacteria</taxon>
        <taxon>Pseudomonadati</taxon>
        <taxon>Bacteroidota</taxon>
        <taxon>Flavobacteriia</taxon>
        <taxon>Flavobacteriales</taxon>
        <taxon>Flavobacteriaceae</taxon>
        <taxon>Maribacter</taxon>
    </lineage>
</organism>
<feature type="transmembrane region" description="Helical" evidence="1">
    <location>
        <begin position="43"/>
        <end position="64"/>
    </location>
</feature>
<dbReference type="RefSeq" id="WP_304435183.1">
    <property type="nucleotide sequence ID" value="NZ_JAUKUC010000001.1"/>
</dbReference>
<reference evidence="2" key="2">
    <citation type="submission" date="2023-06" db="EMBL/GenBank/DDBJ databases">
        <authorList>
            <person name="Lucena T."/>
            <person name="Sun Q."/>
        </authorList>
    </citation>
    <scope>NUCLEOTIDE SEQUENCE</scope>
    <source>
        <strain evidence="2">CECT 8869</strain>
    </source>
</reference>
<keyword evidence="1" id="KW-0812">Transmembrane</keyword>
<keyword evidence="1" id="KW-1133">Transmembrane helix</keyword>
<accession>A0ABT8RMF4</accession>
<dbReference type="EMBL" id="JAUKUC010000001">
    <property type="protein sequence ID" value="MDO1512031.1"/>
    <property type="molecule type" value="Genomic_DNA"/>
</dbReference>
<evidence type="ECO:0000256" key="1">
    <source>
        <dbReference type="SAM" id="Phobius"/>
    </source>
</evidence>
<gene>
    <name evidence="2" type="ORF">Q2T41_05055</name>
</gene>
<dbReference type="Proteomes" id="UP001168579">
    <property type="component" value="Unassembled WGS sequence"/>
</dbReference>
<sequence length="251" mass="28470">METDKFEQHIKNKLREREISPSDKAWASISSELKTDTQSKSPVYTWLGIAASVVIILGVALFVMRGEKNVDQLPVKVVDTENEQVLKPKTILKEERILDEPEEKIVAKSNNSNPKLKDREVPAYVAVERQRPKEVNELDVATVLQKSTNEVNPKIEIPEEIINTQVALVVAQVNDLEQYNTVTDAEVDSLLQRAQDEILRNKIFNTDKSVNAMALLTEVEEELDQSFRDQIFNSLKASFIKVRTAVADRNN</sequence>
<keyword evidence="1" id="KW-0472">Membrane</keyword>
<protein>
    <recommendedName>
        <fullName evidence="4">Anti-sigma factor</fullName>
    </recommendedName>
</protein>